<dbReference type="PROSITE" id="PS51352">
    <property type="entry name" value="THIOREDOXIN_2"/>
    <property type="match status" value="1"/>
</dbReference>
<evidence type="ECO:0000256" key="1">
    <source>
        <dbReference type="ARBA" id="ARBA00005791"/>
    </source>
</evidence>
<dbReference type="AlphaFoldDB" id="A0A0M0HQB0"/>
<evidence type="ECO:0000256" key="6">
    <source>
        <dbReference type="SAM" id="Coils"/>
    </source>
</evidence>
<evidence type="ECO:0000259" key="7">
    <source>
        <dbReference type="PROSITE" id="PS51352"/>
    </source>
</evidence>
<dbReference type="STRING" id="693.AKJ17_04760"/>
<reference evidence="9" key="1">
    <citation type="submission" date="2015-08" db="EMBL/GenBank/DDBJ databases">
        <title>Vibrio galatheae sp. nov., a novel member of the Vibrionaceae family isolated from the Solomon Islands.</title>
        <authorList>
            <person name="Giubergia S."/>
            <person name="Machado H."/>
            <person name="Mateiu R.V."/>
            <person name="Gram L."/>
        </authorList>
    </citation>
    <scope>NUCLEOTIDE SEQUENCE [LARGE SCALE GENOMIC DNA]</scope>
    <source>
        <strain evidence="9">DSM 19584</strain>
    </source>
</reference>
<dbReference type="PANTHER" id="PTHR13887">
    <property type="entry name" value="GLUTATHIONE S-TRANSFERASE KAPPA"/>
    <property type="match status" value="1"/>
</dbReference>
<dbReference type="EMBL" id="LHPJ01000005">
    <property type="protein sequence ID" value="KOO04226.1"/>
    <property type="molecule type" value="Genomic_DNA"/>
</dbReference>
<gene>
    <name evidence="8" type="ORF">AKJ17_04760</name>
</gene>
<dbReference type="Gene3D" id="1.10.40.80">
    <property type="match status" value="1"/>
</dbReference>
<dbReference type="InterPro" id="IPR013766">
    <property type="entry name" value="Thioredoxin_domain"/>
</dbReference>
<evidence type="ECO:0000256" key="2">
    <source>
        <dbReference type="ARBA" id="ARBA00022729"/>
    </source>
</evidence>
<name>A0A0M0HQB0_VIBNE</name>
<dbReference type="InterPro" id="IPR012336">
    <property type="entry name" value="Thioredoxin-like_fold"/>
</dbReference>
<keyword evidence="4" id="KW-1015">Disulfide bond</keyword>
<keyword evidence="6" id="KW-0175">Coiled coil</keyword>
<evidence type="ECO:0000313" key="8">
    <source>
        <dbReference type="EMBL" id="KOO04226.1"/>
    </source>
</evidence>
<comment type="similarity">
    <text evidence="1">Belongs to the thioredoxin family. DsbA subfamily.</text>
</comment>
<evidence type="ECO:0000256" key="5">
    <source>
        <dbReference type="ARBA" id="ARBA00023284"/>
    </source>
</evidence>
<protein>
    <submittedName>
        <fullName evidence="8">Thioredoxin</fullName>
    </submittedName>
</protein>
<keyword evidence="2" id="KW-0732">Signal</keyword>
<dbReference type="Gene3D" id="3.40.30.10">
    <property type="entry name" value="Glutaredoxin"/>
    <property type="match status" value="1"/>
</dbReference>
<evidence type="ECO:0000313" key="9">
    <source>
        <dbReference type="Proteomes" id="UP000037515"/>
    </source>
</evidence>
<dbReference type="InterPro" id="IPR036249">
    <property type="entry name" value="Thioredoxin-like_sf"/>
</dbReference>
<accession>A0A0M0HQB0</accession>
<dbReference type="PROSITE" id="PS51257">
    <property type="entry name" value="PROKAR_LIPOPROTEIN"/>
    <property type="match status" value="1"/>
</dbReference>
<dbReference type="RefSeq" id="WP_053394640.1">
    <property type="nucleotide sequence ID" value="NZ_LHPJ01000005.1"/>
</dbReference>
<dbReference type="PATRIC" id="fig|693.5.peg.964"/>
<proteinExistence type="inferred from homology"/>
<dbReference type="Proteomes" id="UP000037515">
    <property type="component" value="Unassembled WGS sequence"/>
</dbReference>
<dbReference type="GO" id="GO:0016491">
    <property type="term" value="F:oxidoreductase activity"/>
    <property type="evidence" value="ECO:0007669"/>
    <property type="project" value="UniProtKB-KW"/>
</dbReference>
<dbReference type="Pfam" id="PF13462">
    <property type="entry name" value="Thioredoxin_4"/>
    <property type="match status" value="1"/>
</dbReference>
<feature type="domain" description="Thioredoxin" evidence="7">
    <location>
        <begin position="66"/>
        <end position="257"/>
    </location>
</feature>
<feature type="coiled-coil region" evidence="6">
    <location>
        <begin position="26"/>
        <end position="53"/>
    </location>
</feature>
<dbReference type="PANTHER" id="PTHR13887:SF14">
    <property type="entry name" value="DISULFIDE BOND FORMATION PROTEIN D"/>
    <property type="match status" value="1"/>
</dbReference>
<keyword evidence="3" id="KW-0560">Oxidoreductase</keyword>
<keyword evidence="9" id="KW-1185">Reference proteome</keyword>
<dbReference type="SUPFAM" id="SSF52833">
    <property type="entry name" value="Thioredoxin-like"/>
    <property type="match status" value="1"/>
</dbReference>
<dbReference type="OrthoDB" id="9780340at2"/>
<keyword evidence="5" id="KW-0676">Redox-active center</keyword>
<evidence type="ECO:0000256" key="3">
    <source>
        <dbReference type="ARBA" id="ARBA00023002"/>
    </source>
</evidence>
<comment type="caution">
    <text evidence="8">The sequence shown here is derived from an EMBL/GenBank/DDBJ whole genome shotgun (WGS) entry which is preliminary data.</text>
</comment>
<organism evidence="8 9">
    <name type="scientific">Vibrio nereis</name>
    <dbReference type="NCBI Taxonomy" id="693"/>
    <lineage>
        <taxon>Bacteria</taxon>
        <taxon>Pseudomonadati</taxon>
        <taxon>Pseudomonadota</taxon>
        <taxon>Gammaproteobacteria</taxon>
        <taxon>Vibrionales</taxon>
        <taxon>Vibrionaceae</taxon>
        <taxon>Vibrio</taxon>
    </lineage>
</organism>
<sequence length="260" mass="29252">MLKHMGKILVPLVLLQFIVGCESEDTDNLKLEIESLKQEMSQLSKAVGKIEGDIEEVKELALKPPKKQPKTLPNQPNFTENGNLPILGSSEAKIAIVEFSDFQCPYCKRYTDNAFKQIKENYIDTGKVQYVARDFPLNFHPQAKPAAIAAMCSFKQGAYWPMRDMMFGNIKQLSEEFFQTAATDLSLNMEQFSNCLKDKAVAEKVEKDLALGKSLGVRGTPSFLIGRVENNQLVEPRIVVGAQRYPVFESLLNELAKEKK</sequence>
<evidence type="ECO:0000256" key="4">
    <source>
        <dbReference type="ARBA" id="ARBA00023157"/>
    </source>
</evidence>